<reference evidence="3" key="1">
    <citation type="journal article" date="2014" name="Microb. Cell Fact.">
        <title>Exploiting Issatchenkia orientalis SD108 for succinic acid production.</title>
        <authorList>
            <person name="Xiao H."/>
            <person name="Shao Z."/>
            <person name="Jiang Y."/>
            <person name="Dole S."/>
            <person name="Zhao H."/>
        </authorList>
    </citation>
    <scope>NUCLEOTIDE SEQUENCE [LARGE SCALE GENOMIC DNA]</scope>
    <source>
        <strain evidence="3">SD108</strain>
    </source>
</reference>
<dbReference type="AlphaFoldDB" id="A0A099NIG4"/>
<reference evidence="4" key="3">
    <citation type="journal article" date="2017" name="Genome Announc.">
        <title>Genome sequences of Cyberlindnera fabianii 65, Pichia kudriavzevii 129, and Saccharomyces cerevisiae 131 isolated from fermented masau fruits in Zimbabwe.</title>
        <authorList>
            <person name="van Rijswijck I.M.H."/>
            <person name="Derks M.F.L."/>
            <person name="Abee T."/>
            <person name="de Ridder D."/>
            <person name="Smid E.J."/>
        </authorList>
    </citation>
    <scope>NUCLEOTIDE SEQUENCE [LARGE SCALE GENOMIC DNA]</scope>
    <source>
        <strain evidence="4">129</strain>
    </source>
</reference>
<protein>
    <submittedName>
        <fullName evidence="1">Uncharacterized protein</fullName>
    </submittedName>
</protein>
<evidence type="ECO:0000313" key="3">
    <source>
        <dbReference type="Proteomes" id="UP000029867"/>
    </source>
</evidence>
<reference evidence="2" key="4">
    <citation type="submission" date="2017-01" db="EMBL/GenBank/DDBJ databases">
        <authorList>
            <person name="Mah S.A."/>
            <person name="Swanson W.J."/>
            <person name="Moy G.W."/>
            <person name="Vacquier V.D."/>
        </authorList>
    </citation>
    <scope>NUCLEOTIDE SEQUENCE [LARGE SCALE GENOMIC DNA]</scope>
    <source>
        <strain evidence="2">129</strain>
    </source>
</reference>
<dbReference type="EMBL" id="MQVM01000001">
    <property type="protein sequence ID" value="ONH77802.1"/>
    <property type="molecule type" value="Genomic_DNA"/>
</dbReference>
<dbReference type="Proteomes" id="UP000189274">
    <property type="component" value="Unassembled WGS sequence"/>
</dbReference>
<dbReference type="HOGENOM" id="CLU_3412116_0_0_1"/>
<evidence type="ECO:0000313" key="1">
    <source>
        <dbReference type="EMBL" id="KGK32483.1"/>
    </source>
</evidence>
<dbReference type="EMBL" id="JQFK01002204">
    <property type="protein sequence ID" value="KGK32483.1"/>
    <property type="molecule type" value="Genomic_DNA"/>
</dbReference>
<sequence>VFDICSKNINPVFLSAHRLTWDKKTVHEL</sequence>
<reference evidence="1" key="2">
    <citation type="submission" date="2014-08" db="EMBL/GenBank/DDBJ databases">
        <title>Exploiting Issatchenkia orientalis SD108 for Succinic Acid Production.</title>
        <authorList>
            <person name="Xiao H."/>
            <person name="Shao Z."/>
            <person name="Jiang Y."/>
            <person name="Dole S."/>
            <person name="Zhao H."/>
        </authorList>
    </citation>
    <scope>NUCLEOTIDE SEQUENCE [LARGE SCALE GENOMIC DNA]</scope>
    <source>
        <strain evidence="1">SD108</strain>
    </source>
</reference>
<name>A0A099NIG4_PICKU</name>
<feature type="non-terminal residue" evidence="1">
    <location>
        <position position="1"/>
    </location>
</feature>
<gene>
    <name evidence="2" type="ORF">BOH78_0116</name>
    <name evidence="1" type="ORF">JL09_g6910</name>
</gene>
<organism evidence="1 3">
    <name type="scientific">Pichia kudriavzevii</name>
    <name type="common">Yeast</name>
    <name type="synonym">Issatchenkia orientalis</name>
    <dbReference type="NCBI Taxonomy" id="4909"/>
    <lineage>
        <taxon>Eukaryota</taxon>
        <taxon>Fungi</taxon>
        <taxon>Dikarya</taxon>
        <taxon>Ascomycota</taxon>
        <taxon>Saccharomycotina</taxon>
        <taxon>Pichiomycetes</taxon>
        <taxon>Pichiales</taxon>
        <taxon>Pichiaceae</taxon>
        <taxon>Pichia</taxon>
    </lineage>
</organism>
<evidence type="ECO:0000313" key="2">
    <source>
        <dbReference type="EMBL" id="ONH77802.1"/>
    </source>
</evidence>
<proteinExistence type="predicted"/>
<evidence type="ECO:0000313" key="4">
    <source>
        <dbReference type="Proteomes" id="UP000189274"/>
    </source>
</evidence>
<comment type="caution">
    <text evidence="1">The sequence shown here is derived from an EMBL/GenBank/DDBJ whole genome shotgun (WGS) entry which is preliminary data.</text>
</comment>
<accession>A0A099NIG4</accession>
<dbReference type="Proteomes" id="UP000029867">
    <property type="component" value="Unassembled WGS sequence"/>
</dbReference>